<evidence type="ECO:0000256" key="1">
    <source>
        <dbReference type="SAM" id="MobiDB-lite"/>
    </source>
</evidence>
<dbReference type="Proteomes" id="UP000092555">
    <property type="component" value="Unassembled WGS sequence"/>
</dbReference>
<sequence>MISDEIQSNDINVYGNPPNNIGTPSNHIGQNYIQMRTDGLNRGRSTSMGLERPRQAHNTSSRLPTHSRDESLLSTGLFFLPSIPLLAEHICIHRWCRQSAEKSEWHHQRAAKSRKPESRGLLQRPQAAFPSLLQCHRPWREKAPWPINPGPRPGARASQ</sequence>
<dbReference type="GeneID" id="30027659"/>
<proteinExistence type="predicted"/>
<dbReference type="AlphaFoldDB" id="A0A1A0HAS1"/>
<protein>
    <submittedName>
        <fullName evidence="2">Uncharacterized protein</fullName>
    </submittedName>
</protein>
<organism evidence="2 3">
    <name type="scientific">Metschnikowia bicuspidata var. bicuspidata NRRL YB-4993</name>
    <dbReference type="NCBI Taxonomy" id="869754"/>
    <lineage>
        <taxon>Eukaryota</taxon>
        <taxon>Fungi</taxon>
        <taxon>Dikarya</taxon>
        <taxon>Ascomycota</taxon>
        <taxon>Saccharomycotina</taxon>
        <taxon>Pichiomycetes</taxon>
        <taxon>Metschnikowiaceae</taxon>
        <taxon>Metschnikowia</taxon>
    </lineage>
</organism>
<keyword evidence="3" id="KW-1185">Reference proteome</keyword>
<evidence type="ECO:0000313" key="3">
    <source>
        <dbReference type="Proteomes" id="UP000092555"/>
    </source>
</evidence>
<feature type="region of interest" description="Disordered" evidence="1">
    <location>
        <begin position="140"/>
        <end position="159"/>
    </location>
</feature>
<dbReference type="EMBL" id="LXTC01000003">
    <property type="protein sequence ID" value="OBA20983.1"/>
    <property type="molecule type" value="Genomic_DNA"/>
</dbReference>
<dbReference type="RefSeq" id="XP_018711493.1">
    <property type="nucleotide sequence ID" value="XM_018854683.1"/>
</dbReference>
<feature type="compositionally biased region" description="Polar residues" evidence="1">
    <location>
        <begin position="1"/>
        <end position="34"/>
    </location>
</feature>
<name>A0A1A0HAS1_9ASCO</name>
<accession>A0A1A0HAS1</accession>
<gene>
    <name evidence="2" type="ORF">METBIDRAFT_170243</name>
</gene>
<feature type="region of interest" description="Disordered" evidence="1">
    <location>
        <begin position="100"/>
        <end position="124"/>
    </location>
</feature>
<reference evidence="2 3" key="1">
    <citation type="submission" date="2016-05" db="EMBL/GenBank/DDBJ databases">
        <title>Comparative genomics of biotechnologically important yeasts.</title>
        <authorList>
            <consortium name="DOE Joint Genome Institute"/>
            <person name="Riley R."/>
            <person name="Haridas S."/>
            <person name="Wolfe K.H."/>
            <person name="Lopes M.R."/>
            <person name="Hittinger C.T."/>
            <person name="Goker M."/>
            <person name="Salamov A."/>
            <person name="Wisecaver J."/>
            <person name="Long T.M."/>
            <person name="Aerts A.L."/>
            <person name="Barry K."/>
            <person name="Choi C."/>
            <person name="Clum A."/>
            <person name="Coughlan A.Y."/>
            <person name="Deshpande S."/>
            <person name="Douglass A.P."/>
            <person name="Hanson S.J."/>
            <person name="Klenk H.-P."/>
            <person name="LaButti K."/>
            <person name="Lapidus A."/>
            <person name="Lindquist E."/>
            <person name="Lipzen A."/>
            <person name="Meier-kolthoff J.P."/>
            <person name="Ohm R.A."/>
            <person name="Otillar R.P."/>
            <person name="Pangilinan J."/>
            <person name="Peng Y."/>
            <person name="Rokas A."/>
            <person name="Rosa C.A."/>
            <person name="Scheuner C."/>
            <person name="Sibirny A.A."/>
            <person name="Slot J.C."/>
            <person name="Stielow J.B."/>
            <person name="Sun H."/>
            <person name="Kurtzman C.P."/>
            <person name="Blackwell M."/>
            <person name="Grigoriev I.V."/>
            <person name="Jeffries T.W."/>
        </authorList>
    </citation>
    <scope>NUCLEOTIDE SEQUENCE [LARGE SCALE GENOMIC DNA]</scope>
    <source>
        <strain evidence="2 3">NRRL YB-4993</strain>
    </source>
</reference>
<evidence type="ECO:0000313" key="2">
    <source>
        <dbReference type="EMBL" id="OBA20983.1"/>
    </source>
</evidence>
<feature type="region of interest" description="Disordered" evidence="1">
    <location>
        <begin position="1"/>
        <end position="67"/>
    </location>
</feature>
<comment type="caution">
    <text evidence="2">The sequence shown here is derived from an EMBL/GenBank/DDBJ whole genome shotgun (WGS) entry which is preliminary data.</text>
</comment>